<proteinExistence type="predicted"/>
<dbReference type="KEGG" id="vg:16193555"/>
<sequence length="136" mass="14093">MALVGIFNATQGLEGNTVTKTNQKVGGKDDPYYAGDSLTIEVTVETPNGGAFDLTGGTISWALADHSGAEADLTDEDSGVTTGIVNASEGRLEVVIDSGATDDLAGKKYHELEVESADGDKTTVLTGPFIIREDTV</sequence>
<gene>
    <name evidence="1" type="primary">42</name>
    <name evidence="1" type="ORF">DNAM5_42</name>
</gene>
<dbReference type="RefSeq" id="YP_008059604.1">
    <property type="nucleotide sequence ID" value="NC_021330.1"/>
</dbReference>
<reference evidence="1 2" key="1">
    <citation type="submission" date="2012-12" db="EMBL/GenBank/DDBJ databases">
        <authorList>
            <person name="Sencilo A."/>
            <person name="Jacobs-Sera D."/>
            <person name="Russell D.A."/>
            <person name="Ko C."/>
            <person name="Atanasova N."/>
            <person name="Osterlund E."/>
            <person name="Oksanen H.M."/>
            <person name="Bamford D.H."/>
            <person name="Hatfull G.F."/>
            <person name="Roine E."/>
            <person name="Hendrix R.W."/>
        </authorList>
    </citation>
    <scope>NUCLEOTIDE SEQUENCE [LARGE SCALE GENOMIC DNA]</scope>
</reference>
<accession>R4TAF7</accession>
<dbReference type="Proteomes" id="UP000202086">
    <property type="component" value="Segment"/>
</dbReference>
<evidence type="ECO:0000313" key="1">
    <source>
        <dbReference type="EMBL" id="AGM11905.1"/>
    </source>
</evidence>
<evidence type="ECO:0000313" key="2">
    <source>
        <dbReference type="Proteomes" id="UP000202086"/>
    </source>
</evidence>
<keyword evidence="2" id="KW-1185">Reference proteome</keyword>
<name>R4TAF7_9CAUD</name>
<organism evidence="1 2">
    <name type="scientific">Haloarcula californiae tailed virus 1</name>
    <dbReference type="NCBI Taxonomy" id="1273746"/>
    <lineage>
        <taxon>Viruses</taxon>
        <taxon>Duplodnaviria</taxon>
        <taxon>Heunggongvirae</taxon>
        <taxon>Uroviricota</taxon>
        <taxon>Caudoviricetes</taxon>
        <taxon>Thumleimavirales</taxon>
        <taxon>Druskaviridae</taxon>
        <taxon>Hacavirus</taxon>
        <taxon>Hacavirus italiense</taxon>
        <taxon>Hacavirus HCTV1</taxon>
    </lineage>
</organism>
<protein>
    <submittedName>
        <fullName evidence="1">Uncharacterized protein</fullName>
    </submittedName>
</protein>
<dbReference type="GeneID" id="16193555"/>
<dbReference type="EMBL" id="KC292029">
    <property type="protein sequence ID" value="AGM11905.1"/>
    <property type="molecule type" value="Genomic_DNA"/>
</dbReference>